<comment type="caution">
    <text evidence="1">The sequence shown here is derived from an EMBL/GenBank/DDBJ whole genome shotgun (WGS) entry which is preliminary data.</text>
</comment>
<proteinExistence type="predicted"/>
<dbReference type="Proteomes" id="UP000355283">
    <property type="component" value="Unassembled WGS sequence"/>
</dbReference>
<dbReference type="EMBL" id="SDOX01000122">
    <property type="protein sequence ID" value="TFJ81528.1"/>
    <property type="molecule type" value="Genomic_DNA"/>
</dbReference>
<dbReference type="AlphaFoldDB" id="A0A4D9CYQ2"/>
<accession>A0A4D9CYQ2</accession>
<organism evidence="1 2">
    <name type="scientific">Nannochloropsis salina CCMP1776</name>
    <dbReference type="NCBI Taxonomy" id="1027361"/>
    <lineage>
        <taxon>Eukaryota</taxon>
        <taxon>Sar</taxon>
        <taxon>Stramenopiles</taxon>
        <taxon>Ochrophyta</taxon>
        <taxon>Eustigmatophyceae</taxon>
        <taxon>Eustigmatales</taxon>
        <taxon>Monodopsidaceae</taxon>
        <taxon>Microchloropsis</taxon>
        <taxon>Microchloropsis salina</taxon>
    </lineage>
</organism>
<evidence type="ECO:0000313" key="2">
    <source>
        <dbReference type="Proteomes" id="UP000355283"/>
    </source>
</evidence>
<evidence type="ECO:0000313" key="1">
    <source>
        <dbReference type="EMBL" id="TFJ81528.1"/>
    </source>
</evidence>
<protein>
    <submittedName>
        <fullName evidence="1">Uncharacterized protein</fullName>
    </submittedName>
</protein>
<reference evidence="1 2" key="1">
    <citation type="submission" date="2019-01" db="EMBL/GenBank/DDBJ databases">
        <title>Nuclear Genome Assembly of the Microalgal Biofuel strain Nannochloropsis salina CCMP1776.</title>
        <authorList>
            <person name="Hovde B."/>
        </authorList>
    </citation>
    <scope>NUCLEOTIDE SEQUENCE [LARGE SCALE GENOMIC DNA]</scope>
    <source>
        <strain evidence="1 2">CCMP1776</strain>
    </source>
</reference>
<name>A0A4D9CYQ2_9STRA</name>
<keyword evidence="2" id="KW-1185">Reference proteome</keyword>
<sequence>MVYKQKLSRLEAGGHGLHAADGREEMREHGVHINSTLYSDTSPQQIIETLRAVTCSCLSHPALHIAGMASFALRFLCFAYLLASVPVTCLS</sequence>
<gene>
    <name evidence="1" type="ORF">NSK_006782</name>
</gene>